<feature type="signal peptide" evidence="2">
    <location>
        <begin position="1"/>
        <end position="20"/>
    </location>
</feature>
<evidence type="ECO:0000256" key="1">
    <source>
        <dbReference type="ARBA" id="ARBA00022801"/>
    </source>
</evidence>
<dbReference type="AlphaFoldDB" id="A0A0H2RU36"/>
<dbReference type="Gene3D" id="3.40.50.1820">
    <property type="entry name" value="alpha/beta hydrolase"/>
    <property type="match status" value="1"/>
</dbReference>
<keyword evidence="1 4" id="KW-0378">Hydrolase</keyword>
<dbReference type="InterPro" id="IPR013094">
    <property type="entry name" value="AB_hydrolase_3"/>
</dbReference>
<evidence type="ECO:0000256" key="2">
    <source>
        <dbReference type="SAM" id="SignalP"/>
    </source>
</evidence>
<accession>A0A0H2RU36</accession>
<dbReference type="PANTHER" id="PTHR48081:SF8">
    <property type="entry name" value="ALPHA_BETA HYDROLASE FOLD-3 DOMAIN-CONTAINING PROTEIN-RELATED"/>
    <property type="match status" value="1"/>
</dbReference>
<dbReference type="InParanoid" id="A0A0H2RU36"/>
<dbReference type="STRING" id="27342.A0A0H2RU36"/>
<name>A0A0H2RU36_9AGAM</name>
<organism evidence="4 5">
    <name type="scientific">Schizopora paradoxa</name>
    <dbReference type="NCBI Taxonomy" id="27342"/>
    <lineage>
        <taxon>Eukaryota</taxon>
        <taxon>Fungi</taxon>
        <taxon>Dikarya</taxon>
        <taxon>Basidiomycota</taxon>
        <taxon>Agaricomycotina</taxon>
        <taxon>Agaricomycetes</taxon>
        <taxon>Hymenochaetales</taxon>
        <taxon>Schizoporaceae</taxon>
        <taxon>Schizopora</taxon>
    </lineage>
</organism>
<keyword evidence="2" id="KW-0732">Signal</keyword>
<gene>
    <name evidence="4" type="ORF">SCHPADRAFT_850031</name>
</gene>
<dbReference type="Proteomes" id="UP000053477">
    <property type="component" value="Unassembled WGS sequence"/>
</dbReference>
<dbReference type="EMBL" id="KQ085934">
    <property type="protein sequence ID" value="KLO15117.1"/>
    <property type="molecule type" value="Genomic_DNA"/>
</dbReference>
<dbReference type="InterPro" id="IPR029058">
    <property type="entry name" value="AB_hydrolase_fold"/>
</dbReference>
<feature type="chain" id="PRO_5005201999" evidence="2">
    <location>
        <begin position="21"/>
        <end position="401"/>
    </location>
</feature>
<feature type="domain" description="Alpha/beta hydrolase fold-3" evidence="3">
    <location>
        <begin position="133"/>
        <end position="377"/>
    </location>
</feature>
<evidence type="ECO:0000313" key="5">
    <source>
        <dbReference type="Proteomes" id="UP000053477"/>
    </source>
</evidence>
<reference evidence="4 5" key="1">
    <citation type="submission" date="2015-04" db="EMBL/GenBank/DDBJ databases">
        <title>Complete genome sequence of Schizopora paradoxa KUC8140, a cosmopolitan wood degrader in East Asia.</title>
        <authorList>
            <consortium name="DOE Joint Genome Institute"/>
            <person name="Min B."/>
            <person name="Park H."/>
            <person name="Jang Y."/>
            <person name="Kim J.-J."/>
            <person name="Kim K.H."/>
            <person name="Pangilinan J."/>
            <person name="Lipzen A."/>
            <person name="Riley R."/>
            <person name="Grigoriev I.V."/>
            <person name="Spatafora J.W."/>
            <person name="Choi I.-G."/>
        </authorList>
    </citation>
    <scope>NUCLEOTIDE SEQUENCE [LARGE SCALE GENOMIC DNA]</scope>
    <source>
        <strain evidence="4 5">KUC8140</strain>
    </source>
</reference>
<dbReference type="GO" id="GO:0016787">
    <property type="term" value="F:hydrolase activity"/>
    <property type="evidence" value="ECO:0007669"/>
    <property type="project" value="UniProtKB-KW"/>
</dbReference>
<dbReference type="PANTHER" id="PTHR48081">
    <property type="entry name" value="AB HYDROLASE SUPERFAMILY PROTEIN C4A8.06C"/>
    <property type="match status" value="1"/>
</dbReference>
<proteinExistence type="predicted"/>
<dbReference type="Pfam" id="PF07859">
    <property type="entry name" value="Abhydrolase_3"/>
    <property type="match status" value="1"/>
</dbReference>
<keyword evidence="5" id="KW-1185">Reference proteome</keyword>
<protein>
    <submittedName>
        <fullName evidence="4">Alpha/beta-hydrolase</fullName>
    </submittedName>
</protein>
<dbReference type="SUPFAM" id="SSF53474">
    <property type="entry name" value="alpha/beta-Hydrolases"/>
    <property type="match status" value="1"/>
</dbReference>
<evidence type="ECO:0000259" key="3">
    <source>
        <dbReference type="Pfam" id="PF07859"/>
    </source>
</evidence>
<dbReference type="OrthoDB" id="2152029at2759"/>
<sequence>MASIQHLLVQIRLFTRLILSLPWYTTNSLFASTRARSTWTFKRAVMMQILRNVVGDSVRYGISDGGTHEKLKLGKGFMGTYVEPIPQLIKGKLATWAENANVQPILVPGYWMHRTGVDLAMGEKPAQGEKVLYYMHGGGYVSFSAHPSSLPAGLPKALLSEGGGARIMRSFSIEYRLCKPDYAPKSAPNHGPFPAALLDALAGYNYLVNKVGFNPQDVIFVGDSCGANLALALCRYLVEGKLDGLAPPGALILVCPWSDLSDSHALHGSYVANATTDMLTYAFDVSAERQSAAPHNFVVPKQLTLDPDFYLNPYISPACRKPGCESISFKGWPQALICAGGAEMLCDEIRELKDRMVRDMGETNVRYVEAPDAVHDYCGLPWHEPERSEFLEVTKKWFSAL</sequence>
<evidence type="ECO:0000313" key="4">
    <source>
        <dbReference type="EMBL" id="KLO15117.1"/>
    </source>
</evidence>
<dbReference type="InterPro" id="IPR050300">
    <property type="entry name" value="GDXG_lipolytic_enzyme"/>
</dbReference>